<dbReference type="PANTHER" id="PTHR43827:SF1">
    <property type="entry name" value="2,5-DIKETO-D-GLUCONIC ACID REDUCTASE"/>
    <property type="match status" value="1"/>
</dbReference>
<dbReference type="Proteomes" id="UP000190187">
    <property type="component" value="Unassembled WGS sequence"/>
</dbReference>
<dbReference type="RefSeq" id="WP_078993984.1">
    <property type="nucleotide sequence ID" value="NZ_MSTN01000005.1"/>
</dbReference>
<evidence type="ECO:0000256" key="3">
    <source>
        <dbReference type="PIRSR" id="PIRSR000097-1"/>
    </source>
</evidence>
<evidence type="ECO:0000259" key="6">
    <source>
        <dbReference type="Pfam" id="PF00248"/>
    </source>
</evidence>
<dbReference type="InterPro" id="IPR020471">
    <property type="entry name" value="AKR"/>
</dbReference>
<comment type="similarity">
    <text evidence="1">Belongs to the aldo/keto reductase family.</text>
</comment>
<dbReference type="PROSITE" id="PS00063">
    <property type="entry name" value="ALDOKETO_REDUCTASE_3"/>
    <property type="match status" value="1"/>
</dbReference>
<dbReference type="PRINTS" id="PR00069">
    <property type="entry name" value="ALDKETRDTASE"/>
</dbReference>
<evidence type="ECO:0000313" key="7">
    <source>
        <dbReference type="EMBL" id="OPD51798.1"/>
    </source>
</evidence>
<dbReference type="PROSITE" id="PS00062">
    <property type="entry name" value="ALDOKETO_REDUCTASE_2"/>
    <property type="match status" value="1"/>
</dbReference>
<dbReference type="GO" id="GO:0016491">
    <property type="term" value="F:oxidoreductase activity"/>
    <property type="evidence" value="ECO:0007669"/>
    <property type="project" value="UniProtKB-KW"/>
</dbReference>
<dbReference type="InterPro" id="IPR036812">
    <property type="entry name" value="NAD(P)_OxRdtase_dom_sf"/>
</dbReference>
<sequence length="275" mass="31610">MHIPTTTLHNGVKMPMIGLGVYKAKEGDEVKQAVKTALEVGYRSIDTATVYENESGVGEAIRESGIPREDIFITTKVWNDDQGYEETLEAFEKSLKKLQMDYVDLYLIHWPVRGKYVDTYRALEKLYEEGKVRAIGVSNFHKHHLELLLSNCKVKPMVNQVELHPMLTQFELRNFCQGEQIQMEAWSPLMRGGEVFQHPIIQAIATKYEKTPAQVILRWDIQSGIVTIPKSVTPSRIKENFTIFDFALNEEEIRQINTLNRDLHVGTNPDKYDTL</sequence>
<feature type="active site" description="Proton donor" evidence="3">
    <location>
        <position position="51"/>
    </location>
</feature>
<protein>
    <submittedName>
        <fullName evidence="7">Glyoxal reductase</fullName>
    </submittedName>
</protein>
<name>A0ABD6R7G0_BACTU</name>
<dbReference type="AlphaFoldDB" id="A0ABD6R7G0"/>
<dbReference type="InterPro" id="IPR023210">
    <property type="entry name" value="NADP_OxRdtase_dom"/>
</dbReference>
<dbReference type="Pfam" id="PF00248">
    <property type="entry name" value="Aldo_ket_red"/>
    <property type="match status" value="2"/>
</dbReference>
<dbReference type="EMBL" id="MSTN01000005">
    <property type="protein sequence ID" value="OPD51798.1"/>
    <property type="molecule type" value="Genomic_DNA"/>
</dbReference>
<dbReference type="SUPFAM" id="SSF51430">
    <property type="entry name" value="NAD(P)-linked oxidoreductase"/>
    <property type="match status" value="1"/>
</dbReference>
<evidence type="ECO:0000256" key="5">
    <source>
        <dbReference type="PIRSR" id="PIRSR000097-3"/>
    </source>
</evidence>
<evidence type="ECO:0000313" key="8">
    <source>
        <dbReference type="Proteomes" id="UP000190187"/>
    </source>
</evidence>
<feature type="domain" description="NADP-dependent oxidoreductase" evidence="6">
    <location>
        <begin position="20"/>
        <end position="192"/>
    </location>
</feature>
<proteinExistence type="inferred from homology"/>
<dbReference type="Gene3D" id="3.20.20.100">
    <property type="entry name" value="NADP-dependent oxidoreductase domain"/>
    <property type="match status" value="1"/>
</dbReference>
<keyword evidence="2" id="KW-0560">Oxidoreductase</keyword>
<evidence type="ECO:0000256" key="4">
    <source>
        <dbReference type="PIRSR" id="PIRSR000097-2"/>
    </source>
</evidence>
<feature type="site" description="Lowers pKa of active site Tyr" evidence="5">
    <location>
        <position position="76"/>
    </location>
</feature>
<evidence type="ECO:0000256" key="2">
    <source>
        <dbReference type="ARBA" id="ARBA00023002"/>
    </source>
</evidence>
<gene>
    <name evidence="7" type="ORF">BVF97_14245</name>
</gene>
<accession>A0ABD6R7G0</accession>
<dbReference type="PANTHER" id="PTHR43827">
    <property type="entry name" value="2,5-DIKETO-D-GLUCONIC ACID REDUCTASE"/>
    <property type="match status" value="1"/>
</dbReference>
<dbReference type="PIRSF" id="PIRSF000097">
    <property type="entry name" value="AKR"/>
    <property type="match status" value="1"/>
</dbReference>
<reference evidence="7 8" key="1">
    <citation type="submission" date="2017-01" db="EMBL/GenBank/DDBJ databases">
        <title>Draft Genome Sequence of Bacillus thuringiensis DNG9.</title>
        <authorList>
            <person name="Rosana A.R."/>
            <person name="Daas M.S."/>
            <person name="Acedo J.Z."/>
            <person name="Case R.J."/>
            <person name="Vederas J.C."/>
            <person name="Nateche F."/>
            <person name="Kebbouche-Gana S."/>
        </authorList>
    </citation>
    <scope>NUCLEOTIDE SEQUENCE [LARGE SCALE GENOMIC DNA]</scope>
    <source>
        <strain evidence="7 8">DNG9</strain>
    </source>
</reference>
<evidence type="ECO:0000256" key="1">
    <source>
        <dbReference type="ARBA" id="ARBA00007905"/>
    </source>
</evidence>
<dbReference type="CDD" id="cd19157">
    <property type="entry name" value="AKR_AKR5G1-3"/>
    <property type="match status" value="1"/>
</dbReference>
<organism evidence="7 8">
    <name type="scientific">Bacillus thuringiensis</name>
    <dbReference type="NCBI Taxonomy" id="1428"/>
    <lineage>
        <taxon>Bacteria</taxon>
        <taxon>Bacillati</taxon>
        <taxon>Bacillota</taxon>
        <taxon>Bacilli</taxon>
        <taxon>Bacillales</taxon>
        <taxon>Bacillaceae</taxon>
        <taxon>Bacillus</taxon>
        <taxon>Bacillus cereus group</taxon>
    </lineage>
</organism>
<dbReference type="InterPro" id="IPR044500">
    <property type="entry name" value="AKR5G"/>
</dbReference>
<dbReference type="InterPro" id="IPR018170">
    <property type="entry name" value="Aldo/ket_reductase_CS"/>
</dbReference>
<feature type="domain" description="NADP-dependent oxidoreductase" evidence="6">
    <location>
        <begin position="201"/>
        <end position="260"/>
    </location>
</feature>
<feature type="binding site" evidence="4">
    <location>
        <position position="109"/>
    </location>
    <ligand>
        <name>substrate</name>
    </ligand>
</feature>
<dbReference type="FunFam" id="3.20.20.100:FF:000015">
    <property type="entry name" value="Oxidoreductase, aldo/keto reductase family"/>
    <property type="match status" value="1"/>
</dbReference>
<comment type="caution">
    <text evidence="7">The sequence shown here is derived from an EMBL/GenBank/DDBJ whole genome shotgun (WGS) entry which is preliminary data.</text>
</comment>
<dbReference type="PROSITE" id="PS00798">
    <property type="entry name" value="ALDOKETO_REDUCTASE_1"/>
    <property type="match status" value="1"/>
</dbReference>